<dbReference type="InterPro" id="IPR049552">
    <property type="entry name" value="PKS_DH_N"/>
</dbReference>
<dbReference type="Pfam" id="PF21089">
    <property type="entry name" value="PKS_DH_N"/>
    <property type="match status" value="1"/>
</dbReference>
<keyword evidence="6" id="KW-1185">Reference proteome</keyword>
<dbReference type="InterPro" id="IPR049900">
    <property type="entry name" value="PKS_mFAS_DH"/>
</dbReference>
<dbReference type="PANTHER" id="PTHR43775:SF37">
    <property type="entry name" value="SI:DKEY-61P9.11"/>
    <property type="match status" value="1"/>
</dbReference>
<sequence>MTTEVDEATARGARGAAVEPVQLLPAGEPGTFRARIDPEHTYLREHLVRGRRVLPGVACLEMAVRGAAQLSPDTRTFAIRDAAWLRPVSGDEPLDELFVAFRSAPGATTVDYTVTNRGALCGMGTLLLERQDRAAAVGLDVRDEICANTRSHLTRRDIYEEFSNMGIDYGPYFRRNTYVQRYGQRSLAWLSHNDGTPMGLVNLLDCSFQSGMAISIGEHRDSLMPFSMGHMIFHAPVRFPADSAFVLTEKLSPFRTNFTVYDEDYEPLLSVFDLGVKPAL</sequence>
<dbReference type="PROSITE" id="PS52019">
    <property type="entry name" value="PKS_MFAS_DH"/>
    <property type="match status" value="1"/>
</dbReference>
<evidence type="ECO:0000256" key="3">
    <source>
        <dbReference type="PROSITE-ProRule" id="PRU01363"/>
    </source>
</evidence>
<evidence type="ECO:0000259" key="4">
    <source>
        <dbReference type="PROSITE" id="PS52019"/>
    </source>
</evidence>
<dbReference type="Proteomes" id="UP000054241">
    <property type="component" value="Unassembled WGS sequence"/>
</dbReference>
<protein>
    <recommendedName>
        <fullName evidence="4">PKS/mFAS DH domain-containing protein</fullName>
    </recommendedName>
</protein>
<feature type="active site" description="Proton donor; for dehydratase activity" evidence="3">
    <location>
        <position position="205"/>
    </location>
</feature>
<dbReference type="GO" id="GO:0004312">
    <property type="term" value="F:fatty acid synthase activity"/>
    <property type="evidence" value="ECO:0007669"/>
    <property type="project" value="TreeGrafter"/>
</dbReference>
<dbReference type="InterPro" id="IPR049551">
    <property type="entry name" value="PKS_DH_C"/>
</dbReference>
<dbReference type="GO" id="GO:0006633">
    <property type="term" value="P:fatty acid biosynthetic process"/>
    <property type="evidence" value="ECO:0007669"/>
    <property type="project" value="TreeGrafter"/>
</dbReference>
<accession>A0A101NIJ3</accession>
<dbReference type="STRING" id="67285.AQI88_26025"/>
<dbReference type="EMBL" id="LMWL01000047">
    <property type="protein sequence ID" value="KUM93541.1"/>
    <property type="molecule type" value="Genomic_DNA"/>
</dbReference>
<organism evidence="5 6">
    <name type="scientific">Streptomyces cellostaticus</name>
    <dbReference type="NCBI Taxonomy" id="67285"/>
    <lineage>
        <taxon>Bacteria</taxon>
        <taxon>Bacillati</taxon>
        <taxon>Actinomycetota</taxon>
        <taxon>Actinomycetes</taxon>
        <taxon>Kitasatosporales</taxon>
        <taxon>Streptomycetaceae</taxon>
        <taxon>Streptomyces</taxon>
    </lineage>
</organism>
<dbReference type="AlphaFoldDB" id="A0A101NIJ3"/>
<dbReference type="Gene3D" id="3.10.129.110">
    <property type="entry name" value="Polyketide synthase dehydratase"/>
    <property type="match status" value="1"/>
</dbReference>
<dbReference type="SMART" id="SM00826">
    <property type="entry name" value="PKS_DH"/>
    <property type="match status" value="1"/>
</dbReference>
<dbReference type="PANTHER" id="PTHR43775">
    <property type="entry name" value="FATTY ACID SYNTHASE"/>
    <property type="match status" value="1"/>
</dbReference>
<gene>
    <name evidence="5" type="ORF">AQI88_26025</name>
</gene>
<dbReference type="Pfam" id="PF14765">
    <property type="entry name" value="PS-DH"/>
    <property type="match status" value="1"/>
</dbReference>
<dbReference type="InterPro" id="IPR020807">
    <property type="entry name" value="PKS_DH"/>
</dbReference>
<feature type="region of interest" description="C-terminal hotdog fold" evidence="3">
    <location>
        <begin position="150"/>
        <end position="280"/>
    </location>
</feature>
<feature type="domain" description="PKS/mFAS DH" evidence="4">
    <location>
        <begin position="11"/>
        <end position="280"/>
    </location>
</feature>
<evidence type="ECO:0000313" key="5">
    <source>
        <dbReference type="EMBL" id="KUM93541.1"/>
    </source>
</evidence>
<dbReference type="OrthoDB" id="4336054at2"/>
<dbReference type="InterPro" id="IPR050091">
    <property type="entry name" value="PKS_NRPS_Biosynth_Enz"/>
</dbReference>
<comment type="caution">
    <text evidence="5">The sequence shown here is derived from an EMBL/GenBank/DDBJ whole genome shotgun (WGS) entry which is preliminary data.</text>
</comment>
<evidence type="ECO:0000256" key="2">
    <source>
        <dbReference type="ARBA" id="ARBA00022553"/>
    </source>
</evidence>
<evidence type="ECO:0000313" key="6">
    <source>
        <dbReference type="Proteomes" id="UP000054241"/>
    </source>
</evidence>
<proteinExistence type="predicted"/>
<keyword evidence="1" id="KW-0596">Phosphopantetheine</keyword>
<feature type="region of interest" description="N-terminal hotdog fold" evidence="3">
    <location>
        <begin position="11"/>
        <end position="133"/>
    </location>
</feature>
<dbReference type="InterPro" id="IPR042104">
    <property type="entry name" value="PKS_dehydratase_sf"/>
</dbReference>
<feature type="active site" description="Proton acceptor; for dehydratase activity" evidence="3">
    <location>
        <position position="46"/>
    </location>
</feature>
<keyword evidence="2" id="KW-0597">Phosphoprotein</keyword>
<dbReference type="RefSeq" id="WP_067003690.1">
    <property type="nucleotide sequence ID" value="NZ_BNDU01000005.1"/>
</dbReference>
<evidence type="ECO:0000256" key="1">
    <source>
        <dbReference type="ARBA" id="ARBA00022450"/>
    </source>
</evidence>
<reference evidence="5 6" key="1">
    <citation type="submission" date="2015-10" db="EMBL/GenBank/DDBJ databases">
        <title>Draft genome sequence of Streptomyces cellostaticus DSM 40189, type strain for the species Streptomyces cellostaticus.</title>
        <authorList>
            <person name="Ruckert C."/>
            <person name="Winkler A."/>
            <person name="Kalinowski J."/>
            <person name="Kampfer P."/>
            <person name="Glaeser S."/>
        </authorList>
    </citation>
    <scope>NUCLEOTIDE SEQUENCE [LARGE SCALE GENOMIC DNA]</scope>
    <source>
        <strain evidence="5 6">DSM 40189</strain>
    </source>
</reference>
<name>A0A101NIJ3_9ACTN</name>